<evidence type="ECO:0000256" key="1">
    <source>
        <dbReference type="SAM" id="MobiDB-lite"/>
    </source>
</evidence>
<dbReference type="Pfam" id="PF13837">
    <property type="entry name" value="Myb_DNA-bind_4"/>
    <property type="match status" value="1"/>
</dbReference>
<evidence type="ECO:0000259" key="2">
    <source>
        <dbReference type="Pfam" id="PF13837"/>
    </source>
</evidence>
<dbReference type="AlphaFoldDB" id="M7C3H1"/>
<feature type="domain" description="Myb/SANT-like DNA-binding" evidence="2">
    <location>
        <begin position="20"/>
        <end position="108"/>
    </location>
</feature>
<dbReference type="FunFam" id="1.10.10.60:FF:000032">
    <property type="entry name" value="Zinc finger and SCAN domain-containing 20"/>
    <property type="match status" value="1"/>
</dbReference>
<organism evidence="3 4">
    <name type="scientific">Chelonia mydas</name>
    <name type="common">Green sea-turtle</name>
    <name type="synonym">Chelonia agassizi</name>
    <dbReference type="NCBI Taxonomy" id="8469"/>
    <lineage>
        <taxon>Eukaryota</taxon>
        <taxon>Metazoa</taxon>
        <taxon>Chordata</taxon>
        <taxon>Craniata</taxon>
        <taxon>Vertebrata</taxon>
        <taxon>Euteleostomi</taxon>
        <taxon>Archelosauria</taxon>
        <taxon>Testudinata</taxon>
        <taxon>Testudines</taxon>
        <taxon>Cryptodira</taxon>
        <taxon>Durocryptodira</taxon>
        <taxon>Americhelydia</taxon>
        <taxon>Chelonioidea</taxon>
        <taxon>Cheloniidae</taxon>
        <taxon>Chelonia</taxon>
    </lineage>
</organism>
<dbReference type="EMBL" id="KB530355">
    <property type="protein sequence ID" value="EMP34992.1"/>
    <property type="molecule type" value="Genomic_DNA"/>
</dbReference>
<proteinExistence type="predicted"/>
<dbReference type="Gene3D" id="1.10.10.60">
    <property type="entry name" value="Homeodomain-like"/>
    <property type="match status" value="1"/>
</dbReference>
<feature type="compositionally biased region" description="Basic and acidic residues" evidence="1">
    <location>
        <begin position="183"/>
        <end position="200"/>
    </location>
</feature>
<accession>M7C3H1</accession>
<gene>
    <name evidence="3" type="ORF">UY3_07836</name>
</gene>
<protein>
    <recommendedName>
        <fullName evidence="2">Myb/SANT-like DNA-binding domain-containing protein</fullName>
    </recommendedName>
</protein>
<feature type="compositionally biased region" description="Acidic residues" evidence="1">
    <location>
        <begin position="135"/>
        <end position="149"/>
    </location>
</feature>
<feature type="region of interest" description="Disordered" evidence="1">
    <location>
        <begin position="124"/>
        <end position="156"/>
    </location>
</feature>
<name>M7C3H1_CHEMY</name>
<dbReference type="InterPro" id="IPR044822">
    <property type="entry name" value="Myb_DNA-bind_4"/>
</dbReference>
<feature type="region of interest" description="Disordered" evidence="1">
    <location>
        <begin position="172"/>
        <end position="201"/>
    </location>
</feature>
<evidence type="ECO:0000313" key="4">
    <source>
        <dbReference type="Proteomes" id="UP000031443"/>
    </source>
</evidence>
<keyword evidence="4" id="KW-1185">Reference proteome</keyword>
<reference evidence="4" key="1">
    <citation type="journal article" date="2013" name="Nat. Genet.">
        <title>The draft genomes of soft-shell turtle and green sea turtle yield insights into the development and evolution of the turtle-specific body plan.</title>
        <authorList>
            <person name="Wang Z."/>
            <person name="Pascual-Anaya J."/>
            <person name="Zadissa A."/>
            <person name="Li W."/>
            <person name="Niimura Y."/>
            <person name="Huang Z."/>
            <person name="Li C."/>
            <person name="White S."/>
            <person name="Xiong Z."/>
            <person name="Fang D."/>
            <person name="Wang B."/>
            <person name="Ming Y."/>
            <person name="Chen Y."/>
            <person name="Zheng Y."/>
            <person name="Kuraku S."/>
            <person name="Pignatelli M."/>
            <person name="Herrero J."/>
            <person name="Beal K."/>
            <person name="Nozawa M."/>
            <person name="Li Q."/>
            <person name="Wang J."/>
            <person name="Zhang H."/>
            <person name="Yu L."/>
            <person name="Shigenobu S."/>
            <person name="Wang J."/>
            <person name="Liu J."/>
            <person name="Flicek P."/>
            <person name="Searle S."/>
            <person name="Wang J."/>
            <person name="Kuratani S."/>
            <person name="Yin Y."/>
            <person name="Aken B."/>
            <person name="Zhang G."/>
            <person name="Irie N."/>
        </authorList>
    </citation>
    <scope>NUCLEOTIDE SEQUENCE [LARGE SCALE GENOMIC DNA]</scope>
</reference>
<sequence>MQSSSAQVTMQSQNRKRAPAWTEREVLDLITVWGEESVQAELHSKRRNASIYAKISKGMMDRGYNRDAQQCGMKIKELRQAYQKIKEANGCSGSEPHTCHFYDELHEILGGAPTTTLPLPVDTCKGGVSHNRDEDFVDEEDDEEEEVEDSAQQASGEYLLPSSQELFITLEPIPSQPSQGGLPDHEAREGTSEPREDLRDGFMAPGEQECRVAVEAVDDDNTEKFAIETELIYKSKRAELQCMTTVSSPTAPSVDSSTQDTTTAVTRWSSGVDGRALGDRFITSRLDAMNRPLIHRSLRADAAGSVDLPYINYLSVLSALSGKSS</sequence>
<evidence type="ECO:0000313" key="3">
    <source>
        <dbReference type="EMBL" id="EMP34992.1"/>
    </source>
</evidence>
<dbReference type="PANTHER" id="PTHR47595:SF1">
    <property type="entry name" value="MYB_SANT-LIKE DNA-BINDING DOMAIN-CONTAINING PROTEIN"/>
    <property type="match status" value="1"/>
</dbReference>
<dbReference type="Proteomes" id="UP000031443">
    <property type="component" value="Unassembled WGS sequence"/>
</dbReference>
<dbReference type="PANTHER" id="PTHR47595">
    <property type="entry name" value="HEAT SHOCK 70 KDA PROTEIN 14"/>
    <property type="match status" value="1"/>
</dbReference>